<dbReference type="Proteomes" id="UP000838324">
    <property type="component" value="Unassembled WGS sequence"/>
</dbReference>
<name>A0ABM9BVK3_9BACL</name>
<dbReference type="EMBL" id="CAKMMG010000001">
    <property type="protein sequence ID" value="CAH1194429.1"/>
    <property type="molecule type" value="Genomic_DNA"/>
</dbReference>
<feature type="transmembrane region" description="Helical" evidence="1">
    <location>
        <begin position="71"/>
        <end position="91"/>
    </location>
</feature>
<sequence>MQFILILLACYAGVLYYLFNYAAGVLQEEWDIDRRSLLKKAGCILGVWVLLSALNYLLLLFNAEFLSRGELIFINVFCGAVAFSAGLGFFADRRIFSAVISLLYLFDLFQFNRFAAAMTGDSLQDSGIGWE</sequence>
<keyword evidence="3" id="KW-1185">Reference proteome</keyword>
<feature type="transmembrane region" description="Helical" evidence="1">
    <location>
        <begin position="6"/>
        <end position="26"/>
    </location>
</feature>
<proteinExistence type="predicted"/>
<evidence type="ECO:0000256" key="1">
    <source>
        <dbReference type="SAM" id="Phobius"/>
    </source>
</evidence>
<feature type="transmembrane region" description="Helical" evidence="1">
    <location>
        <begin position="38"/>
        <end position="59"/>
    </location>
</feature>
<organism evidence="2 3">
    <name type="scientific">Paenibacillus auburnensis</name>
    <dbReference type="NCBI Taxonomy" id="2905649"/>
    <lineage>
        <taxon>Bacteria</taxon>
        <taxon>Bacillati</taxon>
        <taxon>Bacillota</taxon>
        <taxon>Bacilli</taxon>
        <taxon>Bacillales</taxon>
        <taxon>Paenibacillaceae</taxon>
        <taxon>Paenibacillus</taxon>
    </lineage>
</organism>
<evidence type="ECO:0000313" key="3">
    <source>
        <dbReference type="Proteomes" id="UP000838324"/>
    </source>
</evidence>
<accession>A0ABM9BVK3</accession>
<keyword evidence="1" id="KW-0472">Membrane</keyword>
<evidence type="ECO:0000313" key="2">
    <source>
        <dbReference type="EMBL" id="CAH1194429.1"/>
    </source>
</evidence>
<keyword evidence="1" id="KW-1133">Transmembrane helix</keyword>
<dbReference type="RefSeq" id="WP_236331740.1">
    <property type="nucleotide sequence ID" value="NZ_CAKMMG010000001.1"/>
</dbReference>
<protein>
    <submittedName>
        <fullName evidence="2">Uncharacterized protein</fullName>
    </submittedName>
</protein>
<keyword evidence="1" id="KW-0812">Transmembrane</keyword>
<comment type="caution">
    <text evidence="2">The sequence shown here is derived from an EMBL/GenBank/DDBJ whole genome shotgun (WGS) entry which is preliminary data.</text>
</comment>
<reference evidence="2" key="1">
    <citation type="submission" date="2022-01" db="EMBL/GenBank/DDBJ databases">
        <authorList>
            <person name="Criscuolo A."/>
        </authorList>
    </citation>
    <scope>NUCLEOTIDE SEQUENCE</scope>
    <source>
        <strain evidence="2">CIP111892</strain>
    </source>
</reference>
<gene>
    <name evidence="2" type="ORF">PAECIP111892_01649</name>
</gene>